<dbReference type="EMBL" id="CADEHS020000533">
    <property type="protein sequence ID" value="CAG9953584.1"/>
    <property type="molecule type" value="Genomic_DNA"/>
</dbReference>
<protein>
    <submittedName>
        <fullName evidence="1">Uncharacterized protein</fullName>
    </submittedName>
</protein>
<evidence type="ECO:0000313" key="2">
    <source>
        <dbReference type="Proteomes" id="UP000836387"/>
    </source>
</evidence>
<proteinExistence type="predicted"/>
<accession>A0ACA9ULT1</accession>
<comment type="caution">
    <text evidence="1">The sequence shown here is derived from an EMBL/GenBank/DDBJ whole genome shotgun (WGS) entry which is preliminary data.</text>
</comment>
<keyword evidence="2" id="KW-1185">Reference proteome</keyword>
<evidence type="ECO:0000313" key="1">
    <source>
        <dbReference type="EMBL" id="CAG9953584.1"/>
    </source>
</evidence>
<gene>
    <name evidence="1" type="ORF">CRV2_00014953</name>
</gene>
<name>A0ACA9ULT1_BIOOC</name>
<reference evidence="1" key="2">
    <citation type="submission" date="2021-10" db="EMBL/GenBank/DDBJ databases">
        <authorList>
            <person name="Piombo E."/>
        </authorList>
    </citation>
    <scope>NUCLEOTIDE SEQUENCE</scope>
</reference>
<organism evidence="1 2">
    <name type="scientific">Clonostachys rosea f. rosea IK726</name>
    <dbReference type="NCBI Taxonomy" id="1349383"/>
    <lineage>
        <taxon>Eukaryota</taxon>
        <taxon>Fungi</taxon>
        <taxon>Dikarya</taxon>
        <taxon>Ascomycota</taxon>
        <taxon>Pezizomycotina</taxon>
        <taxon>Sordariomycetes</taxon>
        <taxon>Hypocreomycetidae</taxon>
        <taxon>Hypocreales</taxon>
        <taxon>Bionectriaceae</taxon>
        <taxon>Clonostachys</taxon>
    </lineage>
</organism>
<sequence length="80" mass="9303">MAVNANNSVPDHQVRGKWFGRSNVRFRQLRDRKSSVTHDEESLLTNPVMAFVVARAFFVSSSNPHQEMVREDRQIKLKFT</sequence>
<dbReference type="Proteomes" id="UP000836387">
    <property type="component" value="Unassembled WGS sequence"/>
</dbReference>
<reference evidence="1" key="1">
    <citation type="submission" date="2020-04" db="EMBL/GenBank/DDBJ databases">
        <authorList>
            <person name="Broberg M."/>
        </authorList>
    </citation>
    <scope>NUCLEOTIDE SEQUENCE</scope>
</reference>